<dbReference type="RefSeq" id="WP_257590389.1">
    <property type="nucleotide sequence ID" value="NZ_LT629792.1"/>
</dbReference>
<dbReference type="PANTHER" id="PTHR19136:SF81">
    <property type="entry name" value="MOLYBDENUM COFACTOR GUANYLYLTRANSFERASE"/>
    <property type="match status" value="1"/>
</dbReference>
<evidence type="ECO:0000313" key="3">
    <source>
        <dbReference type="EMBL" id="SDT88863.1"/>
    </source>
</evidence>
<dbReference type="InterPro" id="IPR025877">
    <property type="entry name" value="MobA-like_NTP_Trfase"/>
</dbReference>
<evidence type="ECO:0000256" key="1">
    <source>
        <dbReference type="ARBA" id="ARBA00022679"/>
    </source>
</evidence>
<proteinExistence type="predicted"/>
<accession>A0ABY0V634</accession>
<organism evidence="3 4">
    <name type="scientific">Schaalia radingae</name>
    <dbReference type="NCBI Taxonomy" id="131110"/>
    <lineage>
        <taxon>Bacteria</taxon>
        <taxon>Bacillati</taxon>
        <taxon>Actinomycetota</taxon>
        <taxon>Actinomycetes</taxon>
        <taxon>Actinomycetales</taxon>
        <taxon>Actinomycetaceae</taxon>
        <taxon>Schaalia</taxon>
    </lineage>
</organism>
<dbReference type="PANTHER" id="PTHR19136">
    <property type="entry name" value="MOLYBDENUM COFACTOR GUANYLYLTRANSFERASE"/>
    <property type="match status" value="1"/>
</dbReference>
<keyword evidence="1" id="KW-0808">Transferase</keyword>
<evidence type="ECO:0000259" key="2">
    <source>
        <dbReference type="Pfam" id="PF12804"/>
    </source>
</evidence>
<feature type="domain" description="MobA-like NTP transferase" evidence="2">
    <location>
        <begin position="9"/>
        <end position="167"/>
    </location>
</feature>
<gene>
    <name evidence="3" type="ORF">SAMN04489714_0589</name>
</gene>
<dbReference type="InterPro" id="IPR029044">
    <property type="entry name" value="Nucleotide-diphossugar_trans"/>
</dbReference>
<dbReference type="Pfam" id="PF12804">
    <property type="entry name" value="NTP_transf_3"/>
    <property type="match status" value="1"/>
</dbReference>
<protein>
    <submittedName>
        <fullName evidence="3">Molybdopterin-guanine dinucleotide biosynthesis protein A</fullName>
    </submittedName>
</protein>
<dbReference type="Gene3D" id="3.90.550.10">
    <property type="entry name" value="Spore Coat Polysaccharide Biosynthesis Protein SpsA, Chain A"/>
    <property type="match status" value="1"/>
</dbReference>
<reference evidence="3 4" key="1">
    <citation type="submission" date="2016-10" db="EMBL/GenBank/DDBJ databases">
        <authorList>
            <person name="Varghese N."/>
            <person name="Submissions S."/>
        </authorList>
    </citation>
    <scope>NUCLEOTIDE SEQUENCE [LARGE SCALE GENOMIC DNA]</scope>
    <source>
        <strain evidence="3 4">DSM 9169</strain>
    </source>
</reference>
<name>A0ABY0V634_9ACTO</name>
<dbReference type="Proteomes" id="UP000198976">
    <property type="component" value="Chromosome I"/>
</dbReference>
<sequence length="210" mass="22527">MSMHHLAGVLVLAGGTAARMGGVSKPDVMVAGKRLLDHALAEISRTAPRARIVVVAPPEVSVPPSVIRILEDPPFGGPLAGYAAGFHALTIDEGALVAFMTCDAPLSARLFPALLEAFEAESCDGAVPVQHTPEGDILQLTQGIYRSEFLQDVMRDHVRNKSLRRAFSDAHLVGVPDQSQCGFDVDTWEEVATLEEYLLSDDGREARSDL</sequence>
<evidence type="ECO:0000313" key="4">
    <source>
        <dbReference type="Proteomes" id="UP000198976"/>
    </source>
</evidence>
<dbReference type="EMBL" id="LT629792">
    <property type="protein sequence ID" value="SDT88863.1"/>
    <property type="molecule type" value="Genomic_DNA"/>
</dbReference>
<keyword evidence="4" id="KW-1185">Reference proteome</keyword>
<dbReference type="SUPFAM" id="SSF53448">
    <property type="entry name" value="Nucleotide-diphospho-sugar transferases"/>
    <property type="match status" value="1"/>
</dbReference>